<protein>
    <recommendedName>
        <fullName evidence="3">Prevent-host-death family protein</fullName>
    </recommendedName>
</protein>
<sequence>MTTMPAEANFSELVQRPEDTVARMQVSARKGLRLHRRDAEDLYLTTAARAARAVEVVDSITRMFAALLKEGPAAVDLLTRVFPEAFPWVRFLPDGAVREFLVEFVETARASTDPGTIEPISQVIAEWKHTAEIYADPELYAALTAGHGDVDFGDVPAPEAAGE</sequence>
<dbReference type="EMBL" id="LGCN01000247">
    <property type="protein sequence ID" value="KOT29642.1"/>
    <property type="molecule type" value="Genomic_DNA"/>
</dbReference>
<organism evidence="1 2">
    <name type="scientific">Streptomyces caelestis</name>
    <dbReference type="NCBI Taxonomy" id="36816"/>
    <lineage>
        <taxon>Bacteria</taxon>
        <taxon>Bacillati</taxon>
        <taxon>Actinomycetota</taxon>
        <taxon>Actinomycetes</taxon>
        <taxon>Kitasatosporales</taxon>
        <taxon>Streptomycetaceae</taxon>
        <taxon>Streptomyces</taxon>
    </lineage>
</organism>
<dbReference type="PATRIC" id="fig|36816.3.peg.7335"/>
<gene>
    <name evidence="1" type="ORF">ADK41_33725</name>
</gene>
<accession>A0A0M9X5Q9</accession>
<reference evidence="1 2" key="1">
    <citation type="submission" date="2015-07" db="EMBL/GenBank/DDBJ databases">
        <authorList>
            <person name="Noorani M."/>
        </authorList>
    </citation>
    <scope>NUCLEOTIDE SEQUENCE [LARGE SCALE GENOMIC DNA]</scope>
    <source>
        <strain evidence="1 2">NRRL B-24567</strain>
    </source>
</reference>
<keyword evidence="2" id="KW-1185">Reference proteome</keyword>
<dbReference type="OrthoDB" id="3378334at2"/>
<comment type="caution">
    <text evidence="1">The sequence shown here is derived from an EMBL/GenBank/DDBJ whole genome shotgun (WGS) entry which is preliminary data.</text>
</comment>
<proteinExistence type="predicted"/>
<evidence type="ECO:0008006" key="3">
    <source>
        <dbReference type="Google" id="ProtNLM"/>
    </source>
</evidence>
<evidence type="ECO:0000313" key="1">
    <source>
        <dbReference type="EMBL" id="KOT29642.1"/>
    </source>
</evidence>
<dbReference type="RefSeq" id="WP_030836678.1">
    <property type="nucleotide sequence ID" value="NZ_LGCN01000247.1"/>
</dbReference>
<dbReference type="Proteomes" id="UP000037773">
    <property type="component" value="Unassembled WGS sequence"/>
</dbReference>
<evidence type="ECO:0000313" key="2">
    <source>
        <dbReference type="Proteomes" id="UP000037773"/>
    </source>
</evidence>
<dbReference type="AlphaFoldDB" id="A0A0M9X5Q9"/>
<name>A0A0M9X5Q9_9ACTN</name>